<dbReference type="CDD" id="cd01301">
    <property type="entry name" value="rDP_like"/>
    <property type="match status" value="1"/>
</dbReference>
<dbReference type="PANTHER" id="PTHR10443">
    <property type="entry name" value="MICROSOMAL DIPEPTIDASE"/>
    <property type="match status" value="1"/>
</dbReference>
<reference evidence="1" key="1">
    <citation type="submission" date="2022-05" db="EMBL/GenBank/DDBJ databases">
        <title>Complete genome sequence of toluene-degrading Gulosibacter sediminis strain ACHW.36C.</title>
        <authorList>
            <person name="Wai A.C."/>
            <person name="Lai G.K."/>
            <person name="Griffin S.D."/>
            <person name="Leung F.C."/>
        </authorList>
    </citation>
    <scope>NUCLEOTIDE SEQUENCE [LARGE SCALE GENOMIC DNA]</scope>
    <source>
        <strain evidence="1">ACHW.36C</strain>
    </source>
</reference>
<dbReference type="InterPro" id="IPR008257">
    <property type="entry name" value="Pept_M19"/>
</dbReference>
<gene>
    <name evidence="1" type="ORF">M3M28_00335</name>
</gene>
<organism evidence="1">
    <name type="scientific">Gulosibacter sediminis</name>
    <dbReference type="NCBI Taxonomy" id="1729695"/>
    <lineage>
        <taxon>Bacteria</taxon>
        <taxon>Bacillati</taxon>
        <taxon>Actinomycetota</taxon>
        <taxon>Actinomycetes</taxon>
        <taxon>Micrococcales</taxon>
        <taxon>Microbacteriaceae</taxon>
        <taxon>Gulosibacter</taxon>
    </lineage>
</organism>
<dbReference type="Gene3D" id="3.20.20.140">
    <property type="entry name" value="Metal-dependent hydrolases"/>
    <property type="match status" value="1"/>
</dbReference>
<dbReference type="Pfam" id="PF01244">
    <property type="entry name" value="Peptidase_M19"/>
    <property type="match status" value="1"/>
</dbReference>
<dbReference type="EMBL" id="CP097160">
    <property type="protein sequence ID" value="UQN14951.1"/>
    <property type="molecule type" value="Genomic_DNA"/>
</dbReference>
<protein>
    <submittedName>
        <fullName evidence="1">Dipeptidase</fullName>
    </submittedName>
</protein>
<dbReference type="InterPro" id="IPR032466">
    <property type="entry name" value="Metal_Hydrolase"/>
</dbReference>
<dbReference type="PROSITE" id="PS51365">
    <property type="entry name" value="RENAL_DIPEPTIDASE_2"/>
    <property type="match status" value="1"/>
</dbReference>
<sequence>MSPKYQVIDGHNDFAWECRKQFAYSTEPFEGPIATTQTDYPRLQAGGVAGQFWSVWVNPDKVSGAEQVVATLEQIDFVRRLIHDYPDRLAFTPTAAEARAAIAEGKIASLLGVEGGAQIHGSLAVLRNYARLGARYMTLTWSRTIDWADSATDEARHGGLTDFGREVVREMNRIGVLVDLSHVAPSTMRDALEVTQRPPMVSHSGAIGVNDHPRNVPDDVLAEIGARDGVAMVTFVPSFLTTEEPVTVKHAADHVDHFREVAGVHAVGLGGDFDGSADMPVGLEDVGGYPALFEELERRGWSEQELRGLGTENVLRVLEASDPDYRAFLSEVER</sequence>
<dbReference type="PANTHER" id="PTHR10443:SF12">
    <property type="entry name" value="DIPEPTIDASE"/>
    <property type="match status" value="1"/>
</dbReference>
<accession>A0ABY4MZZ7</accession>
<proteinExistence type="predicted"/>
<name>A0ABY4MZZ7_9MICO</name>
<evidence type="ECO:0000313" key="1">
    <source>
        <dbReference type="EMBL" id="UQN14951.1"/>
    </source>
</evidence>
<dbReference type="SUPFAM" id="SSF51556">
    <property type="entry name" value="Metallo-dependent hydrolases"/>
    <property type="match status" value="1"/>
</dbReference>